<dbReference type="AlphaFoldDB" id="Q21PK1"/>
<name>Q21PK1_SACD2</name>
<dbReference type="SUPFAM" id="SSF51197">
    <property type="entry name" value="Clavaminate synthase-like"/>
    <property type="match status" value="1"/>
</dbReference>
<dbReference type="HOGENOM" id="CLU_085070_0_0_6"/>
<keyword evidence="2" id="KW-0223">Dioxygenase</keyword>
<dbReference type="Pfam" id="PF05721">
    <property type="entry name" value="PhyH"/>
    <property type="match status" value="1"/>
</dbReference>
<dbReference type="Proteomes" id="UP000001947">
    <property type="component" value="Chromosome"/>
</dbReference>
<evidence type="ECO:0000313" key="3">
    <source>
        <dbReference type="Proteomes" id="UP000001947"/>
    </source>
</evidence>
<dbReference type="STRING" id="203122.Sde_0114"/>
<gene>
    <name evidence="2" type="ordered locus">Sde_0114</name>
</gene>
<proteinExistence type="predicted"/>
<dbReference type="PANTHER" id="PTHR20883:SF48">
    <property type="entry name" value="ECTOINE DIOXYGENASE"/>
    <property type="match status" value="1"/>
</dbReference>
<keyword evidence="2" id="KW-0560">Oxidoreductase</keyword>
<evidence type="ECO:0000256" key="1">
    <source>
        <dbReference type="ARBA" id="ARBA00001954"/>
    </source>
</evidence>
<dbReference type="eggNOG" id="COG5285">
    <property type="taxonomic scope" value="Bacteria"/>
</dbReference>
<dbReference type="Gene3D" id="2.60.120.620">
    <property type="entry name" value="q2cbj1_9rhob like domain"/>
    <property type="match status" value="1"/>
</dbReference>
<dbReference type="EMBL" id="CP000282">
    <property type="protein sequence ID" value="ABD79378.1"/>
    <property type="molecule type" value="Genomic_DNA"/>
</dbReference>
<sequence>MPGLKVGYELIDDFLSDNQLNSINSELMDVSFPDKAGGIRNAEKKYSSIRNIAASDELMAYVNKYLSGDASLVRAILFNKTSENNWLVTWHQDRTVTVSEKIEENGWGPWSIKDEVLHVQPPVSVLEQMVTFRIHLDDTCLENGCLKVLPNSHKLGILDPCAIKKYTQSHEAVACEAPAGSALVMRPHILHSSSKAIFPTQRRVLHLEYSSFKLPLGVSWA</sequence>
<dbReference type="InterPro" id="IPR008775">
    <property type="entry name" value="Phytyl_CoA_dOase-like"/>
</dbReference>
<protein>
    <submittedName>
        <fullName evidence="2">Phytanoyl-CoA dioxygenase</fullName>
    </submittedName>
</protein>
<dbReference type="PANTHER" id="PTHR20883">
    <property type="entry name" value="PHYTANOYL-COA DIOXYGENASE DOMAIN CONTAINING 1"/>
    <property type="match status" value="1"/>
</dbReference>
<reference evidence="2 3" key="1">
    <citation type="journal article" date="2008" name="PLoS Genet.">
        <title>Complete genome sequence of the complex carbohydrate-degrading marine bacterium, Saccharophagus degradans strain 2-40 T.</title>
        <authorList>
            <person name="Weiner R.M."/>
            <person name="Taylor L.E.II."/>
            <person name="Henrissat B."/>
            <person name="Hauser L."/>
            <person name="Land M."/>
            <person name="Coutinho P.M."/>
            <person name="Rancurel C."/>
            <person name="Saunders E.H."/>
            <person name="Longmire A.G."/>
            <person name="Zhang H."/>
            <person name="Bayer E.A."/>
            <person name="Gilbert H.J."/>
            <person name="Larimer F."/>
            <person name="Zhulin I.B."/>
            <person name="Ekborg N.A."/>
            <person name="Lamed R."/>
            <person name="Richardson P.M."/>
            <person name="Borovok I."/>
            <person name="Hutcheson S."/>
        </authorList>
    </citation>
    <scope>NUCLEOTIDE SEQUENCE [LARGE SCALE GENOMIC DNA]</scope>
    <source>
        <strain evidence="3">2-40 / ATCC 43961 / DSM 17024</strain>
    </source>
</reference>
<keyword evidence="3" id="KW-1185">Reference proteome</keyword>
<organism evidence="2 3">
    <name type="scientific">Saccharophagus degradans (strain 2-40 / ATCC 43961 / DSM 17024)</name>
    <dbReference type="NCBI Taxonomy" id="203122"/>
    <lineage>
        <taxon>Bacteria</taxon>
        <taxon>Pseudomonadati</taxon>
        <taxon>Pseudomonadota</taxon>
        <taxon>Gammaproteobacteria</taxon>
        <taxon>Cellvibrionales</taxon>
        <taxon>Cellvibrionaceae</taxon>
        <taxon>Saccharophagus</taxon>
    </lineage>
</organism>
<dbReference type="GeneID" id="98611826"/>
<dbReference type="KEGG" id="sde:Sde_0114"/>
<accession>Q21PK1</accession>
<comment type="cofactor">
    <cofactor evidence="1">
        <name>Fe(2+)</name>
        <dbReference type="ChEBI" id="CHEBI:29033"/>
    </cofactor>
</comment>
<dbReference type="GO" id="GO:0005506">
    <property type="term" value="F:iron ion binding"/>
    <property type="evidence" value="ECO:0007669"/>
    <property type="project" value="UniProtKB-ARBA"/>
</dbReference>
<dbReference type="RefSeq" id="WP_011466602.1">
    <property type="nucleotide sequence ID" value="NC_007912.1"/>
</dbReference>
<evidence type="ECO:0000313" key="2">
    <source>
        <dbReference type="EMBL" id="ABD79378.1"/>
    </source>
</evidence>
<dbReference type="OrthoDB" id="9791262at2"/>
<dbReference type="GO" id="GO:0016706">
    <property type="term" value="F:2-oxoglutarate-dependent dioxygenase activity"/>
    <property type="evidence" value="ECO:0007669"/>
    <property type="project" value="UniProtKB-ARBA"/>
</dbReference>